<dbReference type="GO" id="GO:0051879">
    <property type="term" value="F:Hsp90 protein binding"/>
    <property type="evidence" value="ECO:0007669"/>
    <property type="project" value="InterPro"/>
</dbReference>
<dbReference type="AlphaFoldDB" id="M1UY20"/>
<proteinExistence type="predicted"/>
<dbReference type="KEGG" id="cme:CYME_CMT570C"/>
<dbReference type="SUPFAM" id="SSF48452">
    <property type="entry name" value="TPR-like"/>
    <property type="match status" value="1"/>
</dbReference>
<dbReference type="GO" id="GO:0005634">
    <property type="term" value="C:nucleus"/>
    <property type="evidence" value="ECO:0007669"/>
    <property type="project" value="TreeGrafter"/>
</dbReference>
<evidence type="ECO:0000313" key="6">
    <source>
        <dbReference type="Proteomes" id="UP000007014"/>
    </source>
</evidence>
<dbReference type="OMA" id="WRAAQCA"/>
<reference evidence="5 6" key="2">
    <citation type="journal article" date="2007" name="BMC Biol.">
        <title>A 100%-complete sequence reveals unusually simple genomic features in the hot-spring red alga Cyanidioschyzon merolae.</title>
        <authorList>
            <person name="Nozaki H."/>
            <person name="Takano H."/>
            <person name="Misumi O."/>
            <person name="Terasawa K."/>
            <person name="Matsuzaki M."/>
            <person name="Maruyama S."/>
            <person name="Nishida K."/>
            <person name="Yagisawa F."/>
            <person name="Yoshida Y."/>
            <person name="Fujiwara T."/>
            <person name="Takio S."/>
            <person name="Tamura K."/>
            <person name="Chung S.J."/>
            <person name="Nakamura S."/>
            <person name="Kuroiwa H."/>
            <person name="Tanaka K."/>
            <person name="Sato N."/>
            <person name="Kuroiwa T."/>
        </authorList>
    </citation>
    <scope>NUCLEOTIDE SEQUENCE [LARGE SCALE GENOMIC DNA]</scope>
    <source>
        <strain evidence="5 6">10D</strain>
    </source>
</reference>
<dbReference type="EMBL" id="AP006502">
    <property type="protein sequence ID" value="BAM83481.1"/>
    <property type="molecule type" value="Genomic_DNA"/>
</dbReference>
<feature type="domain" description="Cns1/TTC4 wheel" evidence="4">
    <location>
        <begin position="272"/>
        <end position="354"/>
    </location>
</feature>
<dbReference type="Pfam" id="PF18972">
    <property type="entry name" value="Wheel"/>
    <property type="match status" value="1"/>
</dbReference>
<dbReference type="Proteomes" id="UP000007014">
    <property type="component" value="Chromosome 20"/>
</dbReference>
<evidence type="ECO:0000259" key="4">
    <source>
        <dbReference type="Pfam" id="PF18972"/>
    </source>
</evidence>
<dbReference type="GO" id="GO:0006457">
    <property type="term" value="P:protein folding"/>
    <property type="evidence" value="ECO:0007669"/>
    <property type="project" value="TreeGrafter"/>
</dbReference>
<reference evidence="5 6" key="1">
    <citation type="journal article" date="2004" name="Nature">
        <title>Genome sequence of the ultrasmall unicellular red alga Cyanidioschyzon merolae 10D.</title>
        <authorList>
            <person name="Matsuzaki M."/>
            <person name="Misumi O."/>
            <person name="Shin-i T."/>
            <person name="Maruyama S."/>
            <person name="Takahara M."/>
            <person name="Miyagishima S."/>
            <person name="Mori T."/>
            <person name="Nishida K."/>
            <person name="Yagisawa F."/>
            <person name="Nishida K."/>
            <person name="Yoshida Y."/>
            <person name="Nishimura Y."/>
            <person name="Nakao S."/>
            <person name="Kobayashi T."/>
            <person name="Momoyama Y."/>
            <person name="Higashiyama T."/>
            <person name="Minoda A."/>
            <person name="Sano M."/>
            <person name="Nomoto H."/>
            <person name="Oishi K."/>
            <person name="Hayashi H."/>
            <person name="Ohta F."/>
            <person name="Nishizaka S."/>
            <person name="Haga S."/>
            <person name="Miura S."/>
            <person name="Morishita T."/>
            <person name="Kabeya Y."/>
            <person name="Terasawa K."/>
            <person name="Suzuki Y."/>
            <person name="Ishii Y."/>
            <person name="Asakawa S."/>
            <person name="Takano H."/>
            <person name="Ohta N."/>
            <person name="Kuroiwa H."/>
            <person name="Tanaka K."/>
            <person name="Shimizu N."/>
            <person name="Sugano S."/>
            <person name="Sato N."/>
            <person name="Nozaki H."/>
            <person name="Ogasawara N."/>
            <person name="Kohara Y."/>
            <person name="Kuroiwa T."/>
        </authorList>
    </citation>
    <scope>NUCLEOTIDE SEQUENCE [LARGE SCALE GENOMIC DNA]</scope>
    <source>
        <strain evidence="5 6">10D</strain>
    </source>
</reference>
<evidence type="ECO:0000256" key="2">
    <source>
        <dbReference type="ARBA" id="ARBA00022803"/>
    </source>
</evidence>
<evidence type="ECO:0000256" key="1">
    <source>
        <dbReference type="ARBA" id="ARBA00022737"/>
    </source>
</evidence>
<dbReference type="HOGENOM" id="CLU_629098_0_0_1"/>
<dbReference type="PANTHER" id="PTHR46035">
    <property type="entry name" value="TETRATRICOPEPTIDE REPEAT PROTEIN 4"/>
    <property type="match status" value="1"/>
</dbReference>
<dbReference type="Gene3D" id="1.25.40.10">
    <property type="entry name" value="Tetratricopeptide repeat domain"/>
    <property type="match status" value="1"/>
</dbReference>
<keyword evidence="6" id="KW-1185">Reference proteome</keyword>
<organism evidence="5 6">
    <name type="scientific">Cyanidioschyzon merolae (strain NIES-3377 / 10D)</name>
    <name type="common">Unicellular red alga</name>
    <dbReference type="NCBI Taxonomy" id="280699"/>
    <lineage>
        <taxon>Eukaryota</taxon>
        <taxon>Rhodophyta</taxon>
        <taxon>Bangiophyceae</taxon>
        <taxon>Cyanidiales</taxon>
        <taxon>Cyanidiaceae</taxon>
        <taxon>Cyanidioschyzon</taxon>
    </lineage>
</organism>
<dbReference type="RefSeq" id="XP_005539517.1">
    <property type="nucleotide sequence ID" value="XM_005539460.1"/>
</dbReference>
<dbReference type="OrthoDB" id="420195at2759"/>
<dbReference type="eggNOG" id="KOG0551">
    <property type="taxonomic scope" value="Eukaryota"/>
</dbReference>
<dbReference type="CDD" id="cd21377">
    <property type="entry name" value="CTWD_Cns1-like"/>
    <property type="match status" value="1"/>
</dbReference>
<dbReference type="InterPro" id="IPR011990">
    <property type="entry name" value="TPR-like_helical_dom_sf"/>
</dbReference>
<protein>
    <recommendedName>
        <fullName evidence="4">Cns1/TTC4 wheel domain-containing protein</fullName>
    </recommendedName>
</protein>
<sequence length="436" mass="49271">MKEHSFSENNDLLPDLFAENAEELPADSALRRLIQGDETADEQAELLRQRGNQRYRLGCRLLDRGNDPGADLTLPGGEQSVATLRKRAHALFHQAMASYTEALALPGVSSTVRGALYLNRAEVHRRLGNYARGLHDAQQCIRSCGLEHPKAFYRASACALALGKLPEARTFCEQGLERTKAPEHVLERRALQRLEERIAEEMVRAQRLLAEKDALLQQRVDQSQRLLDTLERQRIRLGMPLFAQQKKVSNWQPKPVPVARDEPNPDSESTVSIKFSWPFMVVYPLVQQSDFFENVDDDAELQALFSDLLPVEGPPALTFDPEGRYRCDRVAFWYATQWTRTLVDVGDPALLRDLTRVQDNEFCGSLLPPEEQGTWKQVLLDDIGLDAARLPRDTVCVRTLRDLVTQPDYIVPMFPVLFVAPRGATPAPFWLAASFS</sequence>
<keyword evidence="3" id="KW-0175">Coiled coil</keyword>
<keyword evidence="2" id="KW-0802">TPR repeat</keyword>
<keyword evidence="1" id="KW-0677">Repeat</keyword>
<evidence type="ECO:0000256" key="3">
    <source>
        <dbReference type="SAM" id="Coils"/>
    </source>
</evidence>
<gene>
    <name evidence="5" type="ORF">CYME_CMT570C</name>
</gene>
<dbReference type="GO" id="GO:0030544">
    <property type="term" value="F:Hsp70 protein binding"/>
    <property type="evidence" value="ECO:0007669"/>
    <property type="project" value="TreeGrafter"/>
</dbReference>
<dbReference type="GeneID" id="16997718"/>
<accession>M1UY20</accession>
<dbReference type="PANTHER" id="PTHR46035:SF1">
    <property type="entry name" value="TETRATRICOPEPTIDE REPEAT PROTEIN 4"/>
    <property type="match status" value="1"/>
</dbReference>
<dbReference type="GO" id="GO:0005829">
    <property type="term" value="C:cytosol"/>
    <property type="evidence" value="ECO:0007669"/>
    <property type="project" value="TreeGrafter"/>
</dbReference>
<evidence type="ECO:0000313" key="5">
    <source>
        <dbReference type="EMBL" id="BAM83481.1"/>
    </source>
</evidence>
<name>M1UY20_CYAM1</name>
<dbReference type="InterPro" id="IPR044059">
    <property type="entry name" value="Csn1/TTC4_wheel"/>
</dbReference>
<feature type="coiled-coil region" evidence="3">
    <location>
        <begin position="191"/>
        <end position="233"/>
    </location>
</feature>